<dbReference type="SUPFAM" id="SSF52540">
    <property type="entry name" value="P-loop containing nucleoside triphosphate hydrolases"/>
    <property type="match status" value="1"/>
</dbReference>
<dbReference type="PANTHER" id="PTHR43158">
    <property type="entry name" value="SKFA PEPTIDE EXPORT ATP-BINDING PROTEIN SKFE"/>
    <property type="match status" value="1"/>
</dbReference>
<protein>
    <submittedName>
        <fullName evidence="4">ATP-binding cassette domain-containing protein</fullName>
    </submittedName>
</protein>
<keyword evidence="1" id="KW-0547">Nucleotide-binding</keyword>
<keyword evidence="2 4" id="KW-0067">ATP-binding</keyword>
<comment type="caution">
    <text evidence="4">The sequence shown here is derived from an EMBL/GenBank/DDBJ whole genome shotgun (WGS) entry which is preliminary data.</text>
</comment>
<dbReference type="EMBL" id="VBWN01000016">
    <property type="protein sequence ID" value="TLF38570.1"/>
    <property type="molecule type" value="Genomic_DNA"/>
</dbReference>
<evidence type="ECO:0000259" key="3">
    <source>
        <dbReference type="PROSITE" id="PS50893"/>
    </source>
</evidence>
<dbReference type="Proteomes" id="UP000307781">
    <property type="component" value="Unassembled WGS sequence"/>
</dbReference>
<dbReference type="Gene3D" id="3.40.50.300">
    <property type="entry name" value="P-loop containing nucleotide triphosphate hydrolases"/>
    <property type="match status" value="1"/>
</dbReference>
<feature type="domain" description="ABC transporter" evidence="3">
    <location>
        <begin position="4"/>
        <end position="196"/>
    </location>
</feature>
<evidence type="ECO:0000256" key="2">
    <source>
        <dbReference type="ARBA" id="ARBA00022840"/>
    </source>
</evidence>
<accession>A0A5R8LMZ4</accession>
<dbReference type="GO" id="GO:0005524">
    <property type="term" value="F:ATP binding"/>
    <property type="evidence" value="ECO:0007669"/>
    <property type="project" value="UniProtKB-KW"/>
</dbReference>
<dbReference type="Pfam" id="PF00005">
    <property type="entry name" value="ABC_tran"/>
    <property type="match status" value="1"/>
</dbReference>
<evidence type="ECO:0000256" key="1">
    <source>
        <dbReference type="ARBA" id="ARBA00022741"/>
    </source>
</evidence>
<evidence type="ECO:0000313" key="5">
    <source>
        <dbReference type="Proteomes" id="UP000307781"/>
    </source>
</evidence>
<dbReference type="GO" id="GO:0016887">
    <property type="term" value="F:ATP hydrolysis activity"/>
    <property type="evidence" value="ECO:0007669"/>
    <property type="project" value="InterPro"/>
</dbReference>
<dbReference type="InterPro" id="IPR027417">
    <property type="entry name" value="P-loop_NTPase"/>
</dbReference>
<gene>
    <name evidence="4" type="ORF">FEI14_14140</name>
</gene>
<dbReference type="PANTHER" id="PTHR43158:SF2">
    <property type="entry name" value="SKFA PEPTIDE EXPORT ATP-BINDING PROTEIN SKFE"/>
    <property type="match status" value="1"/>
</dbReference>
<reference evidence="4 5" key="1">
    <citation type="submission" date="2019-05" db="EMBL/GenBank/DDBJ databases">
        <title>Genome-based reclassification of Lactobacillus casei as Lactobacillus casei subsp. casei. subsp.nov., description of Lactobacillus casei subsp. zeae subsp. nov., and emended description of Lactobacillus casei.</title>
        <authorList>
            <person name="Huang C.-H."/>
        </authorList>
    </citation>
    <scope>NUCLEOTIDE SEQUENCE [LARGE SCALE GENOMIC DNA]</scope>
    <source>
        <strain evidence="4 5">CRBIP24.58</strain>
    </source>
</reference>
<evidence type="ECO:0000313" key="4">
    <source>
        <dbReference type="EMBL" id="TLF38570.1"/>
    </source>
</evidence>
<dbReference type="RefSeq" id="WP_010490122.1">
    <property type="nucleotide sequence ID" value="NZ_VBWN01000016.1"/>
</dbReference>
<dbReference type="AlphaFoldDB" id="A0A5R8LMZ4"/>
<dbReference type="PROSITE" id="PS50893">
    <property type="entry name" value="ABC_TRANSPORTER_2"/>
    <property type="match status" value="1"/>
</dbReference>
<name>A0A5R8LMZ4_LACZE</name>
<dbReference type="InterPro" id="IPR003439">
    <property type="entry name" value="ABC_transporter-like_ATP-bd"/>
</dbReference>
<proteinExistence type="predicted"/>
<organism evidence="4 5">
    <name type="scientific">Lacticaseibacillus zeae</name>
    <name type="common">Lactobacillus zeae</name>
    <dbReference type="NCBI Taxonomy" id="57037"/>
    <lineage>
        <taxon>Bacteria</taxon>
        <taxon>Bacillati</taxon>
        <taxon>Bacillota</taxon>
        <taxon>Bacilli</taxon>
        <taxon>Lactobacillales</taxon>
        <taxon>Lactobacillaceae</taxon>
        <taxon>Lacticaseibacillus</taxon>
    </lineage>
</organism>
<sequence>MSLIQIEGLTKKFGRRILFENLNFSFSPGIYWLKGKNGQGKSTLLDIVAGMDRNITGKIKVNRQKMLYLTNHPIGLFPYTVSENLAILFKTFKLKLSGGQEEILHNFLGNSFSDPYSVLSTGQRMKLGLSLVLVSEWDIILLDETLSTVDTTSRAIICKRLDHLAISKGTIVIYVSHGEVSRTLTKSSTVISIKEKGLVYE</sequence>